<dbReference type="InterPro" id="IPR000831">
    <property type="entry name" value="Trp_repress"/>
</dbReference>
<name>A0A1F6BWU7_9BACT</name>
<evidence type="ECO:0000313" key="2">
    <source>
        <dbReference type="Proteomes" id="UP000176996"/>
    </source>
</evidence>
<gene>
    <name evidence="1" type="ORF">A3A21_04045</name>
</gene>
<comment type="caution">
    <text evidence="1">The sequence shown here is derived from an EMBL/GenBank/DDBJ whole genome shotgun (WGS) entry which is preliminary data.</text>
</comment>
<dbReference type="InterPro" id="IPR010921">
    <property type="entry name" value="Trp_repressor/repl_initiator"/>
</dbReference>
<dbReference type="Pfam" id="PF01371">
    <property type="entry name" value="Trp_repressor"/>
    <property type="match status" value="1"/>
</dbReference>
<proteinExistence type="predicted"/>
<dbReference type="GO" id="GO:0043565">
    <property type="term" value="F:sequence-specific DNA binding"/>
    <property type="evidence" value="ECO:0007669"/>
    <property type="project" value="InterPro"/>
</dbReference>
<dbReference type="Gene3D" id="1.10.1270.10">
    <property type="entry name" value="TrpR-like"/>
    <property type="match status" value="1"/>
</dbReference>
<sequence length="107" mass="12596">MTLTKEEKRCAEELLELIQKTAKNKELLDKFLWDLLAPREYREIIKRWQIVKMLNKGVSQREIMRELKVAAVTITRGSRMLLNENGGFNAVIQRFGYGKKKEKKGEK</sequence>
<dbReference type="AlphaFoldDB" id="A0A1F6BWU7"/>
<evidence type="ECO:0008006" key="3">
    <source>
        <dbReference type="Google" id="ProtNLM"/>
    </source>
</evidence>
<dbReference type="GO" id="GO:0003700">
    <property type="term" value="F:DNA-binding transcription factor activity"/>
    <property type="evidence" value="ECO:0007669"/>
    <property type="project" value="InterPro"/>
</dbReference>
<dbReference type="PANTHER" id="PTHR40080:SF1">
    <property type="entry name" value="TRPR-LIKE PROTEIN YERC_YECD"/>
    <property type="match status" value="1"/>
</dbReference>
<dbReference type="InterPro" id="IPR013368">
    <property type="entry name" value="YecD_YerC"/>
</dbReference>
<dbReference type="PANTHER" id="PTHR40080">
    <property type="entry name" value="LMO1763 PROTEIN"/>
    <property type="match status" value="1"/>
</dbReference>
<evidence type="ECO:0000313" key="1">
    <source>
        <dbReference type="EMBL" id="OGG41298.1"/>
    </source>
</evidence>
<dbReference type="Proteomes" id="UP000176996">
    <property type="component" value="Unassembled WGS sequence"/>
</dbReference>
<dbReference type="InterPro" id="IPR038116">
    <property type="entry name" value="TrpR-like_sf"/>
</dbReference>
<organism evidence="1 2">
    <name type="scientific">Candidatus Jorgensenbacteria bacterium RIFCSPLOWO2_01_FULL_45_25b</name>
    <dbReference type="NCBI Taxonomy" id="1798471"/>
    <lineage>
        <taxon>Bacteria</taxon>
        <taxon>Candidatus Joergenseniibacteriota</taxon>
    </lineage>
</organism>
<accession>A0A1F6BWU7</accession>
<reference evidence="1 2" key="1">
    <citation type="journal article" date="2016" name="Nat. Commun.">
        <title>Thousands of microbial genomes shed light on interconnected biogeochemical processes in an aquifer system.</title>
        <authorList>
            <person name="Anantharaman K."/>
            <person name="Brown C.T."/>
            <person name="Hug L.A."/>
            <person name="Sharon I."/>
            <person name="Castelle C.J."/>
            <person name="Probst A.J."/>
            <person name="Thomas B.C."/>
            <person name="Singh A."/>
            <person name="Wilkins M.J."/>
            <person name="Karaoz U."/>
            <person name="Brodie E.L."/>
            <person name="Williams K.H."/>
            <person name="Hubbard S.S."/>
            <person name="Banfield J.F."/>
        </authorList>
    </citation>
    <scope>NUCLEOTIDE SEQUENCE [LARGE SCALE GENOMIC DNA]</scope>
</reference>
<dbReference type="STRING" id="1798471.A3A21_04045"/>
<dbReference type="SUPFAM" id="SSF48295">
    <property type="entry name" value="TrpR-like"/>
    <property type="match status" value="1"/>
</dbReference>
<protein>
    <recommendedName>
        <fullName evidence="3">Transcriptional regulator</fullName>
    </recommendedName>
</protein>
<dbReference type="EMBL" id="MFKK01000013">
    <property type="protein sequence ID" value="OGG41298.1"/>
    <property type="molecule type" value="Genomic_DNA"/>
</dbReference>